<gene>
    <name evidence="1" type="ORF">CPT_Menlow_186</name>
</gene>
<name>A0A2H5BNH9_9CAUD</name>
<dbReference type="EMBL" id="MG428990">
    <property type="protein sequence ID" value="AUG87887.1"/>
    <property type="molecule type" value="Genomic_DNA"/>
</dbReference>
<proteinExistence type="predicted"/>
<protein>
    <recommendedName>
        <fullName evidence="3">Transposase</fullName>
    </recommendedName>
</protein>
<evidence type="ECO:0000313" key="2">
    <source>
        <dbReference type="Proteomes" id="UP000241701"/>
    </source>
</evidence>
<accession>A0A2H5BNH9</accession>
<dbReference type="Proteomes" id="UP000241701">
    <property type="component" value="Segment"/>
</dbReference>
<sequence>MWVNRRNKMPKLPKTAKKNPTVSIERLGWIHYNTVQFIHDNGLGEKYREFMESKALTFKQSRIRRKQNGN</sequence>
<evidence type="ECO:0000313" key="1">
    <source>
        <dbReference type="EMBL" id="AUG87887.1"/>
    </source>
</evidence>
<keyword evidence="2" id="KW-1185">Reference proteome</keyword>
<evidence type="ECO:0008006" key="3">
    <source>
        <dbReference type="Google" id="ProtNLM"/>
    </source>
</evidence>
<reference evidence="2" key="1">
    <citation type="submission" date="2017-11" db="EMBL/GenBank/DDBJ databases">
        <title>Complete Genome of Klebsiella pneumoniae Myophage Menlow.</title>
        <authorList>
            <person name="Newkirk H.N."/>
            <person name="Lessor L."/>
            <person name="Liu M."/>
        </authorList>
    </citation>
    <scope>NUCLEOTIDE SEQUENCE [LARGE SCALE GENOMIC DNA]</scope>
</reference>
<organism evidence="1 2">
    <name type="scientific">Klebsiella phage Menlow</name>
    <dbReference type="NCBI Taxonomy" id="2054273"/>
    <lineage>
        <taxon>Viruses</taxon>
        <taxon>Duplodnaviria</taxon>
        <taxon>Heunggongvirae</taxon>
        <taxon>Uroviricota</taxon>
        <taxon>Caudoviricetes</taxon>
        <taxon>Pantevenvirales</taxon>
        <taxon>Ackermannviridae</taxon>
        <taxon>Taipeivirus</taxon>
        <taxon>Taipeivirus menlow</taxon>
    </lineage>
</organism>